<feature type="domain" description="HhH-GPD" evidence="11">
    <location>
        <begin position="149"/>
        <end position="317"/>
    </location>
</feature>
<keyword evidence="7" id="KW-0511">Multifunctional enzyme</keyword>
<evidence type="ECO:0000256" key="6">
    <source>
        <dbReference type="ARBA" id="ARBA00023239"/>
    </source>
</evidence>
<organism evidence="12">
    <name type="scientific">Schistocephalus solidus</name>
    <name type="common">Tapeworm</name>
    <dbReference type="NCBI Taxonomy" id="70667"/>
    <lineage>
        <taxon>Eukaryota</taxon>
        <taxon>Metazoa</taxon>
        <taxon>Spiralia</taxon>
        <taxon>Lophotrochozoa</taxon>
        <taxon>Platyhelminthes</taxon>
        <taxon>Cestoda</taxon>
        <taxon>Eucestoda</taxon>
        <taxon>Diphyllobothriidea</taxon>
        <taxon>Diphyllobothriidae</taxon>
        <taxon>Schistocephalus</taxon>
    </lineage>
</organism>
<evidence type="ECO:0000259" key="11">
    <source>
        <dbReference type="SMART" id="SM00478"/>
    </source>
</evidence>
<evidence type="ECO:0000256" key="9">
    <source>
        <dbReference type="ARBA" id="ARBA00044632"/>
    </source>
</evidence>
<dbReference type="Pfam" id="PF00730">
    <property type="entry name" value="HhH-GPD"/>
    <property type="match status" value="1"/>
</dbReference>
<keyword evidence="3" id="KW-0227">DNA damage</keyword>
<dbReference type="PANTHER" id="PTHR10242:SF2">
    <property type="entry name" value="N-GLYCOSYLASE_DNA LYASE"/>
    <property type="match status" value="1"/>
</dbReference>
<proteinExistence type="inferred from homology"/>
<dbReference type="GO" id="GO:0140078">
    <property type="term" value="F:class I DNA-(apurinic or apyrimidinic site) endonuclease activity"/>
    <property type="evidence" value="ECO:0007669"/>
    <property type="project" value="UniProtKB-EC"/>
</dbReference>
<evidence type="ECO:0000256" key="4">
    <source>
        <dbReference type="ARBA" id="ARBA00022801"/>
    </source>
</evidence>
<dbReference type="Gene3D" id="1.10.1670.10">
    <property type="entry name" value="Helix-hairpin-Helix base-excision DNA repair enzymes (C-terminal)"/>
    <property type="match status" value="1"/>
</dbReference>
<dbReference type="Gene3D" id="1.10.340.30">
    <property type="entry name" value="Hypothetical protein, domain 2"/>
    <property type="match status" value="1"/>
</dbReference>
<comment type="catalytic activity">
    <reaction evidence="9">
        <text>2'-deoxyribonucleotide-(2'-deoxyribose 5'-phosphate)-2'-deoxyribonucleotide-DNA = a 3'-end 2'-deoxyribonucleotide-(2,3-dehydro-2,3-deoxyribose 5'-phosphate)-DNA + a 5'-end 5'-phospho-2'-deoxyribonucleoside-DNA + H(+)</text>
        <dbReference type="Rhea" id="RHEA:66592"/>
        <dbReference type="Rhea" id="RHEA-COMP:13180"/>
        <dbReference type="Rhea" id="RHEA-COMP:16897"/>
        <dbReference type="Rhea" id="RHEA-COMP:17067"/>
        <dbReference type="ChEBI" id="CHEBI:15378"/>
        <dbReference type="ChEBI" id="CHEBI:136412"/>
        <dbReference type="ChEBI" id="CHEBI:157695"/>
        <dbReference type="ChEBI" id="CHEBI:167181"/>
        <dbReference type="EC" id="4.2.99.18"/>
    </reaction>
</comment>
<evidence type="ECO:0000256" key="2">
    <source>
        <dbReference type="ARBA" id="ARBA00012720"/>
    </source>
</evidence>
<feature type="compositionally biased region" description="Basic residues" evidence="10">
    <location>
        <begin position="350"/>
        <end position="359"/>
    </location>
</feature>
<protein>
    <recommendedName>
        <fullName evidence="2">DNA-(apurinic or apyrimidinic site) lyase</fullName>
        <ecNumber evidence="2">4.2.99.18</ecNumber>
    </recommendedName>
</protein>
<evidence type="ECO:0000256" key="3">
    <source>
        <dbReference type="ARBA" id="ARBA00022763"/>
    </source>
</evidence>
<dbReference type="InterPro" id="IPR023170">
    <property type="entry name" value="HhH_base_excis_C"/>
</dbReference>
<dbReference type="SMART" id="SM00478">
    <property type="entry name" value="ENDO3c"/>
    <property type="match status" value="1"/>
</dbReference>
<keyword evidence="6 12" id="KW-0456">Lyase</keyword>
<dbReference type="Gene3D" id="3.30.310.40">
    <property type="match status" value="1"/>
</dbReference>
<dbReference type="EMBL" id="GEEE01000108">
    <property type="protein sequence ID" value="JAP63117.1"/>
    <property type="molecule type" value="Transcribed_RNA"/>
</dbReference>
<dbReference type="Pfam" id="PF07934">
    <property type="entry name" value="OGG_N"/>
    <property type="match status" value="1"/>
</dbReference>
<dbReference type="InterPro" id="IPR003265">
    <property type="entry name" value="HhH-GPD_domain"/>
</dbReference>
<feature type="region of interest" description="Disordered" evidence="10">
    <location>
        <begin position="339"/>
        <end position="359"/>
    </location>
</feature>
<dbReference type="GO" id="GO:0034039">
    <property type="term" value="F:8-oxo-7,8-dihydroguanine DNA N-glycosylase activity"/>
    <property type="evidence" value="ECO:0007669"/>
    <property type="project" value="TreeGrafter"/>
</dbReference>
<dbReference type="CDD" id="cd00056">
    <property type="entry name" value="ENDO3c"/>
    <property type="match status" value="1"/>
</dbReference>
<accession>A0A0V0JCR7</accession>
<dbReference type="InterPro" id="IPR052054">
    <property type="entry name" value="Oxidative_DNA_repair_enzyme"/>
</dbReference>
<dbReference type="GO" id="GO:0006285">
    <property type="term" value="P:base-excision repair, AP site formation"/>
    <property type="evidence" value="ECO:0007669"/>
    <property type="project" value="TreeGrafter"/>
</dbReference>
<keyword evidence="8" id="KW-0326">Glycosidase</keyword>
<dbReference type="InterPro" id="IPR012904">
    <property type="entry name" value="OGG_N"/>
</dbReference>
<evidence type="ECO:0000256" key="1">
    <source>
        <dbReference type="ARBA" id="ARBA00010679"/>
    </source>
</evidence>
<gene>
    <name evidence="12" type="primary">OGG1</name>
    <name evidence="12" type="ORF">TR99318</name>
</gene>
<dbReference type="PANTHER" id="PTHR10242">
    <property type="entry name" value="8-OXOGUANINE DNA GLYCOSYLASE"/>
    <property type="match status" value="1"/>
</dbReference>
<evidence type="ECO:0000256" key="7">
    <source>
        <dbReference type="ARBA" id="ARBA00023268"/>
    </source>
</evidence>
<evidence type="ECO:0000256" key="5">
    <source>
        <dbReference type="ARBA" id="ARBA00023204"/>
    </source>
</evidence>
<feature type="non-terminal residue" evidence="12">
    <location>
        <position position="1"/>
    </location>
</feature>
<dbReference type="EC" id="4.2.99.18" evidence="2"/>
<keyword evidence="5" id="KW-0234">DNA repair</keyword>
<dbReference type="GO" id="GO:0003684">
    <property type="term" value="F:damaged DNA binding"/>
    <property type="evidence" value="ECO:0007669"/>
    <property type="project" value="InterPro"/>
</dbReference>
<evidence type="ECO:0000256" key="10">
    <source>
        <dbReference type="SAM" id="MobiDB-lite"/>
    </source>
</evidence>
<keyword evidence="4" id="KW-0378">Hydrolase</keyword>
<dbReference type="SUPFAM" id="SSF48150">
    <property type="entry name" value="DNA-glycosylase"/>
    <property type="match status" value="1"/>
</dbReference>
<dbReference type="InterPro" id="IPR011257">
    <property type="entry name" value="DNA_glycosylase"/>
</dbReference>
<sequence length="359" mass="39841">GWERQKQMRISKNDKWISTAVPPEEFNLRATLKSGQAFRWIELSSTGEFVGTISGRVWRVKQSNDNVPVCFHRSSLSDAELAAVGQIPEPLVNYFRLDVQLGPLMQSWLSRDPVLKQSLANLPLACFHRFHGIRLLRQDPVETIMAFITSANNNVPRITKLLLALSQRYGKALAQAADCDATVYSFPSLEALASPGNSDELRTLGFGYRANFIPAAAQQILAKGGVERLLELRNASYEETKTFLRKLPGIGNKVADCICLSCMDKVDAVPIDVHIARAAMLRGIEVPKSRSLTERAYKCISEGLSHLWSPYAGWAQVIAFSLHLHGVSGINSRKVHCVKPPTLSPPTSYQKRKKSSRAT</sequence>
<reference evidence="12" key="1">
    <citation type="submission" date="2016-01" db="EMBL/GenBank/DDBJ databases">
        <title>Reference transcriptome for the parasite Schistocephalus solidus: insights into the molecular evolution of parasitism.</title>
        <authorList>
            <person name="Hebert F.O."/>
            <person name="Grambauer S."/>
            <person name="Barber I."/>
            <person name="Landry C.R."/>
            <person name="Aubin-Horth N."/>
        </authorList>
    </citation>
    <scope>NUCLEOTIDE SEQUENCE</scope>
</reference>
<dbReference type="GO" id="GO:0005634">
    <property type="term" value="C:nucleus"/>
    <property type="evidence" value="ECO:0007669"/>
    <property type="project" value="TreeGrafter"/>
</dbReference>
<dbReference type="AlphaFoldDB" id="A0A0V0JCR7"/>
<name>A0A0V0JCR7_SCHSO</name>
<dbReference type="GO" id="GO:0006289">
    <property type="term" value="P:nucleotide-excision repair"/>
    <property type="evidence" value="ECO:0007669"/>
    <property type="project" value="InterPro"/>
</dbReference>
<evidence type="ECO:0000256" key="8">
    <source>
        <dbReference type="ARBA" id="ARBA00023295"/>
    </source>
</evidence>
<evidence type="ECO:0000313" key="12">
    <source>
        <dbReference type="EMBL" id="JAP63117.1"/>
    </source>
</evidence>
<dbReference type="SUPFAM" id="SSF55945">
    <property type="entry name" value="TATA-box binding protein-like"/>
    <property type="match status" value="1"/>
</dbReference>
<comment type="similarity">
    <text evidence="1">Belongs to the type-1 OGG1 family.</text>
</comment>